<proteinExistence type="predicted"/>
<dbReference type="InterPro" id="IPR011044">
    <property type="entry name" value="Quino_amine_DH_bsu"/>
</dbReference>
<dbReference type="SUPFAM" id="SSF50969">
    <property type="entry name" value="YVTN repeat-like/Quinoprotein amine dehydrogenase"/>
    <property type="match status" value="1"/>
</dbReference>
<dbReference type="InterPro" id="IPR007788">
    <property type="entry name" value="QCT"/>
</dbReference>
<sequence>MRRTHCQPGLQRGPAAAALPGPRTGAGPLPDPGPGPQAPVSRLLLLLTLALTPAIVVAQTVLDYRVLERKPHSRDNFVQGLQIVDGDLWESTGGYGESRLLRYDFATGKLRDGRRLNPRLWGEGLVVVEDRIFQLTWRARAMLVYRRDSLEVEQVLRLPGEGWGITWNGTQLIQSDGSDKLFFMNREDARITRTLAVTADGTPVYQLNELEWIDGRIWANVWKTDDIVIIDPDTGKVESRLDLTGLLPDSDRLRGTDVLNGIAHNPADGAIWVTGKRWPWLFRIEPFERADTAH</sequence>
<comment type="caution">
    <text evidence="2">The sequence shown here is derived from an EMBL/GenBank/DDBJ whole genome shotgun (WGS) entry which is preliminary data.</text>
</comment>
<keyword evidence="2" id="KW-0808">Transferase</keyword>
<gene>
    <name evidence="2" type="ORF">FV139_11910</name>
</gene>
<feature type="region of interest" description="Disordered" evidence="1">
    <location>
        <begin position="1"/>
        <end position="35"/>
    </location>
</feature>
<organism evidence="2 3">
    <name type="scientific">Parahaliea maris</name>
    <dbReference type="NCBI Taxonomy" id="2716870"/>
    <lineage>
        <taxon>Bacteria</taxon>
        <taxon>Pseudomonadati</taxon>
        <taxon>Pseudomonadota</taxon>
        <taxon>Gammaproteobacteria</taxon>
        <taxon>Cellvibrionales</taxon>
        <taxon>Halieaceae</taxon>
        <taxon>Parahaliea</taxon>
    </lineage>
</organism>
<protein>
    <submittedName>
        <fullName evidence="2">Glutaminyl-peptide cyclotransferase</fullName>
    </submittedName>
</protein>
<dbReference type="PANTHER" id="PTHR31270">
    <property type="entry name" value="GLUTAMINYL-PEPTIDE CYCLOTRANSFERASE"/>
    <property type="match status" value="1"/>
</dbReference>
<dbReference type="GO" id="GO:0016603">
    <property type="term" value="F:glutaminyl-peptide cyclotransferase activity"/>
    <property type="evidence" value="ECO:0007669"/>
    <property type="project" value="InterPro"/>
</dbReference>
<dbReference type="PANTHER" id="PTHR31270:SF1">
    <property type="entry name" value="GLUTAMINYL-PEPTIDE CYCLOTRANSFERASE"/>
    <property type="match status" value="1"/>
</dbReference>
<reference evidence="2 3" key="1">
    <citation type="submission" date="2019-08" db="EMBL/GenBank/DDBJ databases">
        <title>Parahaliea maris sp. nov., isolated from the surface seawater.</title>
        <authorList>
            <person name="Liu Y."/>
        </authorList>
    </citation>
    <scope>NUCLEOTIDE SEQUENCE [LARGE SCALE GENOMIC DNA]</scope>
    <source>
        <strain evidence="2 3">HSLHS9</strain>
    </source>
</reference>
<feature type="compositionally biased region" description="Low complexity" evidence="1">
    <location>
        <begin position="7"/>
        <end position="28"/>
    </location>
</feature>
<dbReference type="AlphaFoldDB" id="A0A5C8ZY96"/>
<name>A0A5C8ZY96_9GAMM</name>
<dbReference type="Proteomes" id="UP000321039">
    <property type="component" value="Unassembled WGS sequence"/>
</dbReference>
<keyword evidence="3" id="KW-1185">Reference proteome</keyword>
<evidence type="ECO:0000313" key="3">
    <source>
        <dbReference type="Proteomes" id="UP000321039"/>
    </source>
</evidence>
<evidence type="ECO:0000313" key="2">
    <source>
        <dbReference type="EMBL" id="TXS92684.1"/>
    </source>
</evidence>
<accession>A0A5C8ZY96</accession>
<dbReference type="EMBL" id="VRZA01000004">
    <property type="protein sequence ID" value="TXS92684.1"/>
    <property type="molecule type" value="Genomic_DNA"/>
</dbReference>
<evidence type="ECO:0000256" key="1">
    <source>
        <dbReference type="SAM" id="MobiDB-lite"/>
    </source>
</evidence>
<dbReference type="Pfam" id="PF05096">
    <property type="entry name" value="Glu_cyclase_2"/>
    <property type="match status" value="1"/>
</dbReference>